<proteinExistence type="predicted"/>
<evidence type="ECO:0000259" key="2">
    <source>
        <dbReference type="Pfam" id="PF02371"/>
    </source>
</evidence>
<dbReference type="PATRIC" id="fig|1126833.4.peg.588"/>
<evidence type="ECO:0000313" key="4">
    <source>
        <dbReference type="Proteomes" id="UP000032633"/>
    </source>
</evidence>
<dbReference type="InterPro" id="IPR002525">
    <property type="entry name" value="Transp_IS110-like_N"/>
</dbReference>
<dbReference type="RefSeq" id="WP_045669163.1">
    <property type="nucleotide sequence ID" value="NZ_CP011058.1"/>
</dbReference>
<dbReference type="Proteomes" id="UP000032633">
    <property type="component" value="Chromosome"/>
</dbReference>
<dbReference type="Pfam" id="PF02371">
    <property type="entry name" value="Transposase_20"/>
    <property type="match status" value="1"/>
</dbReference>
<dbReference type="InterPro" id="IPR047650">
    <property type="entry name" value="Transpos_IS110"/>
</dbReference>
<protein>
    <submittedName>
        <fullName evidence="3">Transposase</fullName>
    </submittedName>
</protein>
<dbReference type="InterPro" id="IPR003346">
    <property type="entry name" value="Transposase_20"/>
</dbReference>
<dbReference type="PANTHER" id="PTHR33055">
    <property type="entry name" value="TRANSPOSASE FOR INSERTION SEQUENCE ELEMENT IS1111A"/>
    <property type="match status" value="1"/>
</dbReference>
<gene>
    <name evidence="3" type="ORF">VN24_02650</name>
</gene>
<evidence type="ECO:0000259" key="1">
    <source>
        <dbReference type="Pfam" id="PF01548"/>
    </source>
</evidence>
<feature type="domain" description="Transposase IS110-like N-terminal" evidence="1">
    <location>
        <begin position="9"/>
        <end position="152"/>
    </location>
</feature>
<dbReference type="NCBIfam" id="NF033542">
    <property type="entry name" value="transpos_IS110"/>
    <property type="match status" value="1"/>
</dbReference>
<keyword evidence="4" id="KW-1185">Reference proteome</keyword>
<accession>A0A0D5NFQ1</accession>
<reference evidence="4" key="2">
    <citation type="submission" date="2015-03" db="EMBL/GenBank/DDBJ databases">
        <title>Genome sequence of Paenibacillus beijingensis strain DSM 24997T.</title>
        <authorList>
            <person name="Kwak Y."/>
            <person name="Shin J.-H."/>
        </authorList>
    </citation>
    <scope>NUCLEOTIDE SEQUENCE [LARGE SCALE GENOMIC DNA]</scope>
    <source>
        <strain evidence="4">DSM 24997</strain>
    </source>
</reference>
<evidence type="ECO:0000313" key="3">
    <source>
        <dbReference type="EMBL" id="AJY73728.1"/>
    </source>
</evidence>
<dbReference type="GO" id="GO:0004803">
    <property type="term" value="F:transposase activity"/>
    <property type="evidence" value="ECO:0007669"/>
    <property type="project" value="InterPro"/>
</dbReference>
<dbReference type="KEGG" id="pbj:VN24_02650"/>
<organism evidence="3 4">
    <name type="scientific">Paenibacillus beijingensis</name>
    <dbReference type="NCBI Taxonomy" id="1126833"/>
    <lineage>
        <taxon>Bacteria</taxon>
        <taxon>Bacillati</taxon>
        <taxon>Bacillota</taxon>
        <taxon>Bacilli</taxon>
        <taxon>Bacillales</taxon>
        <taxon>Paenibacillaceae</taxon>
        <taxon>Paenibacillus</taxon>
    </lineage>
</organism>
<dbReference type="GO" id="GO:0003677">
    <property type="term" value="F:DNA binding"/>
    <property type="evidence" value="ECO:0007669"/>
    <property type="project" value="InterPro"/>
</dbReference>
<dbReference type="AlphaFoldDB" id="A0A0D5NFQ1"/>
<dbReference type="PANTHER" id="PTHR33055:SF15">
    <property type="entry name" value="TRANSPOSASE-RELATED"/>
    <property type="match status" value="1"/>
</dbReference>
<reference evidence="3 4" key="1">
    <citation type="journal article" date="2015" name="J. Biotechnol.">
        <title>Complete genome sequence of Paenibacillus beijingensis 7188(T) (=DSM 24997(T)), a novel rhizobacterium from jujube garden soil.</title>
        <authorList>
            <person name="Kwak Y."/>
            <person name="Shin J.H."/>
        </authorList>
    </citation>
    <scope>NUCLEOTIDE SEQUENCE [LARGE SCALE GENOMIC DNA]</scope>
    <source>
        <strain evidence="3 4">DSM 24997</strain>
    </source>
</reference>
<dbReference type="Pfam" id="PF01548">
    <property type="entry name" value="DEDD_Tnp_IS110"/>
    <property type="match status" value="1"/>
</dbReference>
<dbReference type="HOGENOM" id="CLU_036902_11_0_9"/>
<dbReference type="OrthoDB" id="9815354at2"/>
<dbReference type="STRING" id="1126833.VN24_02650"/>
<sequence>MDVLIERACGLDVHKKSITACVMTPEGKEIKTFRTHTVFLLDLIDWIKQHRCTHVDMESTGVYWKPIVNLLEAEEIQFLVVNAQHIKAVPGRKTDVKDAEWICNLLRHGLLKPSYIPDRNQRELRELVRYRRSLIQERSREHNRVQKVLEGANIKLAAVVSDIMGVSSRDMMGAMIEGEEDPEKLAAFARRTLKKKKEELELALRGNMSAHQRIMLKTMLTHVDFLNEQILELDTEVAKRLDPFQQDIERLDTIPGIGRRTAEQILAEVGTDVGSRFPSAPNLCSWAGLVPGQNESAGKRKSSKTRKGNKYLRAALIEVAHSVCRSDNYLGAQYRRIAARKGRHRAAVAVAHSIMTIVYYVLTRKEDYKDLGSHYFEQRQQEAIVRQAVRKLENLGFQVALFNSEAS</sequence>
<dbReference type="GO" id="GO:0006313">
    <property type="term" value="P:DNA transposition"/>
    <property type="evidence" value="ECO:0007669"/>
    <property type="project" value="InterPro"/>
</dbReference>
<dbReference type="EMBL" id="CP011058">
    <property type="protein sequence ID" value="AJY73728.1"/>
    <property type="molecule type" value="Genomic_DNA"/>
</dbReference>
<feature type="domain" description="Transposase IS116/IS110/IS902 C-terminal" evidence="2">
    <location>
        <begin position="249"/>
        <end position="334"/>
    </location>
</feature>
<name>A0A0D5NFQ1_9BACL</name>